<dbReference type="Proteomes" id="UP000018144">
    <property type="component" value="Unassembled WGS sequence"/>
</dbReference>
<protein>
    <submittedName>
        <fullName evidence="1">Uncharacterized protein</fullName>
    </submittedName>
</protein>
<organism evidence="1 2">
    <name type="scientific">Pyronema omphalodes (strain CBS 100304)</name>
    <name type="common">Pyronema confluens</name>
    <dbReference type="NCBI Taxonomy" id="1076935"/>
    <lineage>
        <taxon>Eukaryota</taxon>
        <taxon>Fungi</taxon>
        <taxon>Dikarya</taxon>
        <taxon>Ascomycota</taxon>
        <taxon>Pezizomycotina</taxon>
        <taxon>Pezizomycetes</taxon>
        <taxon>Pezizales</taxon>
        <taxon>Pyronemataceae</taxon>
        <taxon>Pyronema</taxon>
    </lineage>
</organism>
<reference evidence="1 2" key="1">
    <citation type="journal article" date="2013" name="PLoS Genet.">
        <title>The genome and development-dependent transcriptomes of Pyronema confluens: a window into fungal evolution.</title>
        <authorList>
            <person name="Traeger S."/>
            <person name="Altegoer F."/>
            <person name="Freitag M."/>
            <person name="Gabaldon T."/>
            <person name="Kempken F."/>
            <person name="Kumar A."/>
            <person name="Marcet-Houben M."/>
            <person name="Poggeler S."/>
            <person name="Stajich J.E."/>
            <person name="Nowrousian M."/>
        </authorList>
    </citation>
    <scope>NUCLEOTIDE SEQUENCE [LARGE SCALE GENOMIC DNA]</scope>
    <source>
        <strain evidence="2">CBS 100304</strain>
        <tissue evidence="1">Vegetative mycelium</tissue>
    </source>
</reference>
<dbReference type="EMBL" id="HF936161">
    <property type="protein sequence ID" value="CCX15302.1"/>
    <property type="molecule type" value="Genomic_DNA"/>
</dbReference>
<accession>U4L8X9</accession>
<name>U4L8X9_PYROM</name>
<keyword evidence="2" id="KW-1185">Reference proteome</keyword>
<proteinExistence type="predicted"/>
<dbReference type="AlphaFoldDB" id="U4L8X9"/>
<gene>
    <name evidence="1" type="ORF">PCON_01577</name>
</gene>
<evidence type="ECO:0000313" key="1">
    <source>
        <dbReference type="EMBL" id="CCX15302.1"/>
    </source>
</evidence>
<evidence type="ECO:0000313" key="2">
    <source>
        <dbReference type="Proteomes" id="UP000018144"/>
    </source>
</evidence>
<sequence length="30" mass="3387">MSELVLLIQNYCGSYSFAGLKSSDYPRQSE</sequence>